<reference evidence="4 5" key="1">
    <citation type="submission" date="2018-06" db="EMBL/GenBank/DDBJ databases">
        <title>Genomic Encyclopedia of Archaeal and Bacterial Type Strains, Phase II (KMG-II): from individual species to whole genera.</title>
        <authorList>
            <person name="Goeker M."/>
        </authorList>
    </citation>
    <scope>NUCLEOTIDE SEQUENCE [LARGE SCALE GENOMIC DNA]</scope>
    <source>
        <strain evidence="4 5">DSM 15361</strain>
    </source>
</reference>
<accession>A0A2W7HWW7</accession>
<evidence type="ECO:0000259" key="3">
    <source>
        <dbReference type="Pfam" id="PF18962"/>
    </source>
</evidence>
<dbReference type="Proteomes" id="UP000249542">
    <property type="component" value="Unassembled WGS sequence"/>
</dbReference>
<comment type="caution">
    <text evidence="4">The sequence shown here is derived from an EMBL/GenBank/DDBJ whole genome shotgun (WGS) entry which is preliminary data.</text>
</comment>
<evidence type="ECO:0000256" key="1">
    <source>
        <dbReference type="ARBA" id="ARBA00022729"/>
    </source>
</evidence>
<dbReference type="InterPro" id="IPR026444">
    <property type="entry name" value="Secre_tail"/>
</dbReference>
<feature type="domain" description="Secretion system C-terminal sorting" evidence="3">
    <location>
        <begin position="1064"/>
        <end position="1138"/>
    </location>
</feature>
<dbReference type="Gene3D" id="2.60.40.1220">
    <property type="match status" value="1"/>
</dbReference>
<feature type="signal peptide" evidence="2">
    <location>
        <begin position="1"/>
        <end position="21"/>
    </location>
</feature>
<organism evidence="4 5">
    <name type="scientific">Mesonia algae</name>
    <dbReference type="NCBI Taxonomy" id="213248"/>
    <lineage>
        <taxon>Bacteria</taxon>
        <taxon>Pseudomonadati</taxon>
        <taxon>Bacteroidota</taxon>
        <taxon>Flavobacteriia</taxon>
        <taxon>Flavobacteriales</taxon>
        <taxon>Flavobacteriaceae</taxon>
        <taxon>Mesonia</taxon>
    </lineage>
</organism>
<gene>
    <name evidence="4" type="ORF">LX95_02226</name>
</gene>
<dbReference type="EMBL" id="QKYV01000006">
    <property type="protein sequence ID" value="PZW39086.1"/>
    <property type="molecule type" value="Genomic_DNA"/>
</dbReference>
<evidence type="ECO:0000313" key="5">
    <source>
        <dbReference type="Proteomes" id="UP000249542"/>
    </source>
</evidence>
<sequence length="1141" mass="124595">MMYGIRILVMFFVFTTGSVMSQNTTWNGAQSSDWMLASNWTNGVPTPNSNVTIGYIHSSNHQPVLSSQAVIKKLTLGSNNQTLEFGDQAQLQVNGTLSIGNSGKINLGNGSLIVNQYSTIGGKIEIASGNLSFLDGLKLNGNGEIDNHSGSINIGSVINPTAGLSLAGAGEFHLGSGDLTSYGPFKFSGSHVFYGDSGHIELKEEVQFNGGAGFYLGNATMIIEDDAKFSGGNNFKAQNGDISIFGDAEFSGGVGFYLDDAHLEILGETAFTGGPHFYGGNGTLTLQDDVLFSGGPNFISQESLTILNGSFSIDQQSNNSVTFNDVEVTNGSTIHSNLNTMMNGWLDNNGNYIQNSSTTLNVVEEVYGYQQVISERPYAISMKYMNANQFKVVFNEALDTGVLNGSWKYNLKNGLDWSATVDDQLNNAPMLSSDGKELIFTTISTINPTSTSIIWMNAIVDTDGDQANSPHKKRFTTDQSSTYVWTGASDNQWTTTSNWLNMSSGFPDPQGEIDLVFDENAVNDLKLPVNVSIHNYENVSATHLDINGRQLKVSGQFIVSGTNTIKASDLNSEVYFSGEEAQFISAGVFENDHISNLIIDNPTSVTINTPISVLGVVTLKQGDLLTNDQLTFKSFQNRTAILAPIEGGQIVGEVVTERYFPAKRAFRFISSSVTSTGTIKENWQEGVNNTSLTHNLNPHPGFGTHITGSTTGQNGFDATASGSPSLYAYDDSTQNWDVVTNTNQNIIEAGKAYRLMVRGDRGVDVTNNNTPPTPTVIRTKGVLSQGNLQLSVDSPDSGFIFMGNPYQAIVDMEQVLDNSSLINPQFIYVWDPTVNERGAFVTVDAQLNFNSNSSSEANKFLQPGQAVFIKKEGNINNTATISFTEDYKLNSNATQTVFRSQSLQTGSIKINMFRQDSQSSLSHSIDGVVINLSDNFNNAVDARDATKLFNLDENLAIQNGNDLLSIENKEFPMVGDEIQLINYTYRAEDYQFRIDVNELHMLNASLYDAYLDIYTPLQNNTSTWVSFSVDENLPASIDPNRFKIVFEENNLDATSDHWVSNLQLYPNPSMGDVVYIKGENFLGSEVNIEIYDVLGNRVSEKKYFDSSSDTLAINVSSLSVGMYIVKVNSQGKSFSRKLLRK</sequence>
<dbReference type="NCBIfam" id="TIGR04183">
    <property type="entry name" value="Por_Secre_tail"/>
    <property type="match status" value="1"/>
</dbReference>
<dbReference type="RefSeq" id="WP_111541512.1">
    <property type="nucleotide sequence ID" value="NZ_QKYV01000006.1"/>
</dbReference>
<proteinExistence type="predicted"/>
<evidence type="ECO:0000256" key="2">
    <source>
        <dbReference type="SAM" id="SignalP"/>
    </source>
</evidence>
<keyword evidence="1 2" id="KW-0732">Signal</keyword>
<dbReference type="Pfam" id="PF18962">
    <property type="entry name" value="Por_Secre_tail"/>
    <property type="match status" value="1"/>
</dbReference>
<keyword evidence="5" id="KW-1185">Reference proteome</keyword>
<dbReference type="AlphaFoldDB" id="A0A2W7HWW7"/>
<name>A0A2W7HWW7_9FLAO</name>
<feature type="chain" id="PRO_5015985754" evidence="2">
    <location>
        <begin position="22"/>
        <end position="1141"/>
    </location>
</feature>
<evidence type="ECO:0000313" key="4">
    <source>
        <dbReference type="EMBL" id="PZW39086.1"/>
    </source>
</evidence>
<protein>
    <submittedName>
        <fullName evidence="4">Putative secreted protein (Por secretion system target)</fullName>
    </submittedName>
</protein>
<dbReference type="InterPro" id="IPR014755">
    <property type="entry name" value="Cu-Rt/internalin_Ig-like"/>
</dbReference>